<sequence>MTGMLILISILLIVLTILLRALKDKSGNAKPIQKHNDKVKGKSKEAPKQKKQTGSGTAKSVTSSTPHVMFDKNVVALKGNNYPVSVCVNGECGTIAISCNNGNLQFHKIGKDGSNKITLSKKLDEVYSCIAINEEATHLTAVTELYSTLRIFKIGKVERSIKSICPSLEGKKELHKKDVKFLYMHKNSFIITGSELDETEVKIWDMKGDLLKIVSIKQVYNYDYAVSKMARFFGVACWSPDIKIFEIKQKENNFHSIDKVMDLKTSSGTKCVCFSDDEEKAFLIDKNGILASYNLNVRYKLQEESKILYKKDLKEYHLEDFSRMCLSGDSNHIIATSGCNVIILKQDDLQFVHKIMDAHQGEIFGVLPMPGTSRFVTWAVSSELELDLEHDAKGGEGELSYSTSERQNGPVEIGVVLGSGGHTFEMLQILKLIKDGNISFHFFYANNDPLSREKAENALKEYKKDFFAIPRCRNVGESYIRSSMKLFVAFIYCLFLTYRMNNMKVLMMNGPGTCLPVAFSLLFRKYIFFKKIKIVYLESVCRIYSLSLTAKILYNFSDLFVVFSEHLQKRYKKAKYYGYLF</sequence>
<feature type="compositionally biased region" description="Basic and acidic residues" evidence="8">
    <location>
        <begin position="34"/>
        <end position="48"/>
    </location>
</feature>
<dbReference type="GO" id="GO:0043541">
    <property type="term" value="C:UDP-N-acetylglucosamine transferase complex"/>
    <property type="evidence" value="ECO:0007669"/>
    <property type="project" value="TreeGrafter"/>
</dbReference>
<accession>A0A0D9QET1</accession>
<evidence type="ECO:0000256" key="3">
    <source>
        <dbReference type="ARBA" id="ARBA00017467"/>
    </source>
</evidence>
<keyword evidence="4 9" id="KW-0812">Transmembrane</keyword>
<dbReference type="GeneID" id="24270164"/>
<dbReference type="InterPro" id="IPR013969">
    <property type="entry name" value="Oligosacch_biosynth_Alg14"/>
</dbReference>
<dbReference type="InterPro" id="IPR015943">
    <property type="entry name" value="WD40/YVTN_repeat-like_dom_sf"/>
</dbReference>
<dbReference type="GO" id="GO:0006488">
    <property type="term" value="P:dolichol-linked oligosaccharide biosynthetic process"/>
    <property type="evidence" value="ECO:0007669"/>
    <property type="project" value="InterPro"/>
</dbReference>
<evidence type="ECO:0000256" key="10">
    <source>
        <dbReference type="SAM" id="SignalP"/>
    </source>
</evidence>
<evidence type="ECO:0000256" key="5">
    <source>
        <dbReference type="ARBA" id="ARBA00022824"/>
    </source>
</evidence>
<dbReference type="Proteomes" id="UP000054561">
    <property type="component" value="Unassembled WGS sequence"/>
</dbReference>
<dbReference type="Gene3D" id="2.130.10.10">
    <property type="entry name" value="YVTN repeat-like/Quinoprotein amine dehydrogenase"/>
    <property type="match status" value="1"/>
</dbReference>
<comment type="similarity">
    <text evidence="2">Belongs to the ALG14 family.</text>
</comment>
<keyword evidence="5" id="KW-0256">Endoplasmic reticulum</keyword>
<dbReference type="VEuPathDB" id="PlasmoDB:AK88_04850"/>
<evidence type="ECO:0000256" key="1">
    <source>
        <dbReference type="ARBA" id="ARBA00004389"/>
    </source>
</evidence>
<dbReference type="PANTHER" id="PTHR12154:SF4">
    <property type="entry name" value="UDP-N-ACETYLGLUCOSAMINE TRANSFERASE SUBUNIT ALG14 HOMOLOG"/>
    <property type="match status" value="1"/>
</dbReference>
<dbReference type="GO" id="GO:0004577">
    <property type="term" value="F:N-acetylglucosaminyldiphosphodolichol N-acetylglucosaminyltransferase activity"/>
    <property type="evidence" value="ECO:0007669"/>
    <property type="project" value="TreeGrafter"/>
</dbReference>
<keyword evidence="6 9" id="KW-1133">Transmembrane helix</keyword>
<dbReference type="RefSeq" id="XP_012337877.1">
    <property type="nucleotide sequence ID" value="XM_012482454.1"/>
</dbReference>
<organism evidence="11 12">
    <name type="scientific">Plasmodium fragile</name>
    <dbReference type="NCBI Taxonomy" id="5857"/>
    <lineage>
        <taxon>Eukaryota</taxon>
        <taxon>Sar</taxon>
        <taxon>Alveolata</taxon>
        <taxon>Apicomplexa</taxon>
        <taxon>Aconoidasida</taxon>
        <taxon>Haemosporida</taxon>
        <taxon>Plasmodiidae</taxon>
        <taxon>Plasmodium</taxon>
        <taxon>Plasmodium (Plasmodium)</taxon>
    </lineage>
</organism>
<evidence type="ECO:0000313" key="11">
    <source>
        <dbReference type="EMBL" id="KJP85499.1"/>
    </source>
</evidence>
<keyword evidence="12" id="KW-1185">Reference proteome</keyword>
<feature type="region of interest" description="Disordered" evidence="8">
    <location>
        <begin position="29"/>
        <end position="63"/>
    </location>
</feature>
<feature type="chain" id="PRO_5002343735" description="UDP-N-acetylglucosamine transferase subunit ALG14" evidence="10">
    <location>
        <begin position="22"/>
        <end position="581"/>
    </location>
</feature>
<evidence type="ECO:0000313" key="12">
    <source>
        <dbReference type="Proteomes" id="UP000054561"/>
    </source>
</evidence>
<protein>
    <recommendedName>
        <fullName evidence="3">UDP-N-acetylglucosamine transferase subunit ALG14</fullName>
    </recommendedName>
</protein>
<evidence type="ECO:0000256" key="6">
    <source>
        <dbReference type="ARBA" id="ARBA00022989"/>
    </source>
</evidence>
<gene>
    <name evidence="11" type="ORF">AK88_04850</name>
</gene>
<evidence type="ECO:0000256" key="2">
    <source>
        <dbReference type="ARBA" id="ARBA00009731"/>
    </source>
</evidence>
<dbReference type="AlphaFoldDB" id="A0A0D9QET1"/>
<keyword evidence="7 9" id="KW-0472">Membrane</keyword>
<dbReference type="SUPFAM" id="SSF50978">
    <property type="entry name" value="WD40 repeat-like"/>
    <property type="match status" value="1"/>
</dbReference>
<evidence type="ECO:0000256" key="9">
    <source>
        <dbReference type="SAM" id="Phobius"/>
    </source>
</evidence>
<comment type="subcellular location">
    <subcellularLocation>
        <location evidence="1">Endoplasmic reticulum membrane</location>
        <topology evidence="1">Single-pass membrane protein</topology>
    </subcellularLocation>
</comment>
<dbReference type="InterPro" id="IPR036322">
    <property type="entry name" value="WD40_repeat_dom_sf"/>
</dbReference>
<name>A0A0D9QET1_PLAFR</name>
<feature type="signal peptide" evidence="10">
    <location>
        <begin position="1"/>
        <end position="21"/>
    </location>
</feature>
<dbReference type="OrthoDB" id="346371at2759"/>
<evidence type="ECO:0000256" key="7">
    <source>
        <dbReference type="ARBA" id="ARBA00023136"/>
    </source>
</evidence>
<feature type="compositionally biased region" description="Polar residues" evidence="8">
    <location>
        <begin position="52"/>
        <end position="63"/>
    </location>
</feature>
<dbReference type="Gene3D" id="3.40.50.2000">
    <property type="entry name" value="Glycogen Phosphorylase B"/>
    <property type="match status" value="1"/>
</dbReference>
<dbReference type="PANTHER" id="PTHR12154">
    <property type="entry name" value="GLYCOSYL TRANSFERASE-RELATED"/>
    <property type="match status" value="1"/>
</dbReference>
<proteinExistence type="inferred from homology"/>
<dbReference type="EMBL" id="KQ001722">
    <property type="protein sequence ID" value="KJP85499.1"/>
    <property type="molecule type" value="Genomic_DNA"/>
</dbReference>
<dbReference type="Pfam" id="PF08660">
    <property type="entry name" value="Alg14"/>
    <property type="match status" value="1"/>
</dbReference>
<keyword evidence="10" id="KW-0732">Signal</keyword>
<feature type="transmembrane region" description="Helical" evidence="9">
    <location>
        <begin position="505"/>
        <end position="523"/>
    </location>
</feature>
<reference evidence="11 12" key="1">
    <citation type="submission" date="2014-03" db="EMBL/GenBank/DDBJ databases">
        <title>The Genome Sequence of Plasmodium fragile nilgiri.</title>
        <authorList>
            <consortium name="The Broad Institute Genomics Platform"/>
            <consortium name="The Broad Institute Genome Sequencing Center for Infectious Disease"/>
            <person name="Neafsey D."/>
            <person name="Duraisingh M."/>
            <person name="Young S.K."/>
            <person name="Zeng Q."/>
            <person name="Gargeya S."/>
            <person name="Abouelleil A."/>
            <person name="Alvarado L."/>
            <person name="Chapman S.B."/>
            <person name="Gainer-Dewar J."/>
            <person name="Goldberg J."/>
            <person name="Griggs A."/>
            <person name="Gujja S."/>
            <person name="Hansen M."/>
            <person name="Howarth C."/>
            <person name="Imamovic A."/>
            <person name="Larimer J."/>
            <person name="Pearson M."/>
            <person name="Poon T.W."/>
            <person name="Priest M."/>
            <person name="Roberts A."/>
            <person name="Saif S."/>
            <person name="Shea T."/>
            <person name="Sykes S."/>
            <person name="Wortman J."/>
            <person name="Nusbaum C."/>
            <person name="Birren B."/>
        </authorList>
    </citation>
    <scope>NUCLEOTIDE SEQUENCE [LARGE SCALE GENOMIC DNA]</scope>
    <source>
        <strain evidence="12">nilgiri</strain>
    </source>
</reference>
<evidence type="ECO:0000256" key="4">
    <source>
        <dbReference type="ARBA" id="ARBA00022692"/>
    </source>
</evidence>
<evidence type="ECO:0000256" key="8">
    <source>
        <dbReference type="SAM" id="MobiDB-lite"/>
    </source>
</evidence>